<comment type="caution">
    <text evidence="3">The sequence shown here is derived from an EMBL/GenBank/DDBJ whole genome shotgun (WGS) entry which is preliminary data.</text>
</comment>
<name>A0ABT5WN41_9SPHN</name>
<evidence type="ECO:0000313" key="4">
    <source>
        <dbReference type="Proteomes" id="UP001216253"/>
    </source>
</evidence>
<evidence type="ECO:0000256" key="1">
    <source>
        <dbReference type="SAM" id="MobiDB-lite"/>
    </source>
</evidence>
<reference evidence="3 4" key="1">
    <citation type="submission" date="2023-03" db="EMBL/GenBank/DDBJ databases">
        <title>NovoSphingobium album sp. nov. isolated from polycyclic aromatic hydrocarbons- and heavy-metal polluted soil.</title>
        <authorList>
            <person name="Liu Z."/>
            <person name="Wang K."/>
        </authorList>
    </citation>
    <scope>NUCLEOTIDE SEQUENCE [LARGE SCALE GENOMIC DNA]</scope>
    <source>
        <strain evidence="3 4">H3SJ31-1</strain>
    </source>
</reference>
<dbReference type="CDD" id="cd00093">
    <property type="entry name" value="HTH_XRE"/>
    <property type="match status" value="1"/>
</dbReference>
<accession>A0ABT5WN41</accession>
<dbReference type="InterPro" id="IPR010982">
    <property type="entry name" value="Lambda_DNA-bd_dom_sf"/>
</dbReference>
<organism evidence="3 4">
    <name type="scientific">Novosphingobium album</name>
    <name type="common">ex Liu et al. 2023</name>
    <dbReference type="NCBI Taxonomy" id="3031130"/>
    <lineage>
        <taxon>Bacteria</taxon>
        <taxon>Pseudomonadati</taxon>
        <taxon>Pseudomonadota</taxon>
        <taxon>Alphaproteobacteria</taxon>
        <taxon>Sphingomonadales</taxon>
        <taxon>Sphingomonadaceae</taxon>
        <taxon>Novosphingobium</taxon>
    </lineage>
</organism>
<evidence type="ECO:0000259" key="2">
    <source>
        <dbReference type="PROSITE" id="PS50943"/>
    </source>
</evidence>
<feature type="domain" description="HTH cro/C1-type" evidence="2">
    <location>
        <begin position="7"/>
        <end position="60"/>
    </location>
</feature>
<dbReference type="Pfam" id="PF13443">
    <property type="entry name" value="HTH_26"/>
    <property type="match status" value="1"/>
</dbReference>
<dbReference type="RefSeq" id="WP_275227568.1">
    <property type="nucleotide sequence ID" value="NZ_JARESE010000017.1"/>
</dbReference>
<dbReference type="Proteomes" id="UP001216253">
    <property type="component" value="Unassembled WGS sequence"/>
</dbReference>
<protein>
    <submittedName>
        <fullName evidence="3">Helix-turn-helix transcriptional regulator</fullName>
    </submittedName>
</protein>
<feature type="region of interest" description="Disordered" evidence="1">
    <location>
        <begin position="58"/>
        <end position="78"/>
    </location>
</feature>
<proteinExistence type="predicted"/>
<dbReference type="PROSITE" id="PS50943">
    <property type="entry name" value="HTH_CROC1"/>
    <property type="match status" value="1"/>
</dbReference>
<evidence type="ECO:0000313" key="3">
    <source>
        <dbReference type="EMBL" id="MDE8651469.1"/>
    </source>
</evidence>
<dbReference type="EMBL" id="JARESE010000017">
    <property type="protein sequence ID" value="MDE8651469.1"/>
    <property type="molecule type" value="Genomic_DNA"/>
</dbReference>
<sequence>MIVADRLRSTLAKRNISQAELARRVGVSQQTIAKLVGGSAYNSRYLHKIARELATTPAYLTGETDDPENNGPRDQFTAEERDWVDLLRNLGPADRKAALQLVRTIAHSARSPTLQVPGADYRGEGQ</sequence>
<dbReference type="InterPro" id="IPR001387">
    <property type="entry name" value="Cro/C1-type_HTH"/>
</dbReference>
<gene>
    <name evidence="3" type="ORF">PYV00_07010</name>
</gene>
<keyword evidence="4" id="KW-1185">Reference proteome</keyword>
<dbReference type="SUPFAM" id="SSF47413">
    <property type="entry name" value="lambda repressor-like DNA-binding domains"/>
    <property type="match status" value="1"/>
</dbReference>
<dbReference type="SMART" id="SM00530">
    <property type="entry name" value="HTH_XRE"/>
    <property type="match status" value="1"/>
</dbReference>
<dbReference type="Gene3D" id="1.10.260.40">
    <property type="entry name" value="lambda repressor-like DNA-binding domains"/>
    <property type="match status" value="1"/>
</dbReference>